<feature type="transmembrane region" description="Helical" evidence="4">
    <location>
        <begin position="288"/>
        <end position="311"/>
    </location>
</feature>
<keyword evidence="6" id="KW-0808">Transferase</keyword>
<dbReference type="NCBIfam" id="TIGR00254">
    <property type="entry name" value="GGDEF"/>
    <property type="match status" value="1"/>
</dbReference>
<evidence type="ECO:0000313" key="6">
    <source>
        <dbReference type="EMBL" id="SMY16686.1"/>
    </source>
</evidence>
<dbReference type="EMBL" id="FYAH01000003">
    <property type="protein sequence ID" value="SMY16686.1"/>
    <property type="molecule type" value="Genomic_DNA"/>
</dbReference>
<dbReference type="InterPro" id="IPR043128">
    <property type="entry name" value="Rev_trsase/Diguanyl_cyclase"/>
</dbReference>
<dbReference type="Pfam" id="PF00990">
    <property type="entry name" value="GGDEF"/>
    <property type="match status" value="1"/>
</dbReference>
<reference evidence="7" key="1">
    <citation type="submission" date="2017-06" db="EMBL/GenBank/DDBJ databases">
        <authorList>
            <person name="Rodrigo-Torres L."/>
            <person name="Arahal R. D."/>
            <person name="Lucena T."/>
        </authorList>
    </citation>
    <scope>NUCLEOTIDE SEQUENCE [LARGE SCALE GENOMIC DNA]</scope>
    <source>
        <strain evidence="7">type strain: CECT 9192</strain>
    </source>
</reference>
<evidence type="ECO:0000256" key="4">
    <source>
        <dbReference type="SAM" id="Phobius"/>
    </source>
</evidence>
<dbReference type="EC" id="2.7.7.65" evidence="1"/>
<dbReference type="Gene3D" id="3.30.70.270">
    <property type="match status" value="1"/>
</dbReference>
<dbReference type="PANTHER" id="PTHR45138">
    <property type="entry name" value="REGULATORY COMPONENTS OF SENSORY TRANSDUCTION SYSTEM"/>
    <property type="match status" value="1"/>
</dbReference>
<evidence type="ECO:0000259" key="5">
    <source>
        <dbReference type="PROSITE" id="PS50887"/>
    </source>
</evidence>
<dbReference type="SMART" id="SM00267">
    <property type="entry name" value="GGDEF"/>
    <property type="match status" value="1"/>
</dbReference>
<organism evidence="6 7">
    <name type="scientific">Photobacterium aquimaris</name>
    <dbReference type="NCBI Taxonomy" id="512643"/>
    <lineage>
        <taxon>Bacteria</taxon>
        <taxon>Pseudomonadati</taxon>
        <taxon>Pseudomonadota</taxon>
        <taxon>Gammaproteobacteria</taxon>
        <taxon>Vibrionales</taxon>
        <taxon>Vibrionaceae</taxon>
        <taxon>Photobacterium</taxon>
    </lineage>
</organism>
<keyword evidence="6" id="KW-0548">Nucleotidyltransferase</keyword>
<dbReference type="SUPFAM" id="SSF55073">
    <property type="entry name" value="Nucleotide cyclase"/>
    <property type="match status" value="1"/>
</dbReference>
<feature type="coiled-coil region" evidence="3">
    <location>
        <begin position="353"/>
        <end position="397"/>
    </location>
</feature>
<accession>A0A1Y6KZ90</accession>
<dbReference type="InterPro" id="IPR029787">
    <property type="entry name" value="Nucleotide_cyclase"/>
</dbReference>
<keyword evidence="4" id="KW-0812">Transmembrane</keyword>
<protein>
    <recommendedName>
        <fullName evidence="1">diguanylate cyclase</fullName>
        <ecNumber evidence="1">2.7.7.65</ecNumber>
    </recommendedName>
</protein>
<dbReference type="AlphaFoldDB" id="A0A1Y6KZ90"/>
<sequence>MKLRLKSSLALLMLIISVVPAAIVGGLLLKQQSDVEENYRIDMLDRLATTIKQEFDYRFSLLSTSLDVLSRDRLFVQAINNYFLAGHVINSLGTLIKNTPLTKAAYLVDDQWNEIESYNGIPGLNSFSKLKTVLNYRLSAKGKERLKQWVFYYNGEKLMSDKYNPTRRGVVIGVPIFRSMTDELKHLPLGYLIVIVPIENIKKVLKPYLKDGERVVFRNHRIGDMENMADMSNIIISQGGIDKNKPTIQKTIKIKLENKYISEPIEYTMVVYMNKYISKNPYINSLKYISLFGSVIILLAFFSAGMTYRWIARPLEGLMATVRAYSQGEYQRYGRDLRFAEFFMVDKLIRKMAKTIQAQVSDLAAKNAELNAACKEKEQANLQLIDFNDELERKVEEKTLALRCSLMREENRRSMLQSLLSFSHDLQVDKNIIEVVMTQVVALYPTAGWAMKAYSHNNEAWVCENIDKNCLENNNIQPETHYSDYYCLPKGDEYLHCFKIKNSHNEVVGMIVMQYEKLKRDDFEVISLFIRQLSTELEGRLLNSELARIAVTDSLTGIANRKAFDHDLEQHIQLYNRYPERSFGLFMIDVNGLKRANDNYGHSMGDALLIQTSKLLVQACRATDKVYRLGGDEFAIILEVGDEDSCAILWQRLETVREHTNYASLPSGQCVEVHFAMGYASSEHYSIDELCLIADKSMYKDKRSFYKQRGIQR</sequence>
<evidence type="ECO:0000256" key="3">
    <source>
        <dbReference type="SAM" id="Coils"/>
    </source>
</evidence>
<keyword evidence="4" id="KW-1133">Transmembrane helix</keyword>
<proteinExistence type="predicted"/>
<dbReference type="InterPro" id="IPR000160">
    <property type="entry name" value="GGDEF_dom"/>
</dbReference>
<dbReference type="InterPro" id="IPR050469">
    <property type="entry name" value="Diguanylate_Cyclase"/>
</dbReference>
<dbReference type="RefSeq" id="WP_235011172.1">
    <property type="nucleotide sequence ID" value="NZ_FYAH01000003.1"/>
</dbReference>
<keyword evidence="7" id="KW-1185">Reference proteome</keyword>
<dbReference type="CDD" id="cd01949">
    <property type="entry name" value="GGDEF"/>
    <property type="match status" value="1"/>
</dbReference>
<comment type="catalytic activity">
    <reaction evidence="2">
        <text>2 GTP = 3',3'-c-di-GMP + 2 diphosphate</text>
        <dbReference type="Rhea" id="RHEA:24898"/>
        <dbReference type="ChEBI" id="CHEBI:33019"/>
        <dbReference type="ChEBI" id="CHEBI:37565"/>
        <dbReference type="ChEBI" id="CHEBI:58805"/>
        <dbReference type="EC" id="2.7.7.65"/>
    </reaction>
</comment>
<dbReference type="PROSITE" id="PS50887">
    <property type="entry name" value="GGDEF"/>
    <property type="match status" value="1"/>
</dbReference>
<evidence type="ECO:0000256" key="1">
    <source>
        <dbReference type="ARBA" id="ARBA00012528"/>
    </source>
</evidence>
<dbReference type="GO" id="GO:1902201">
    <property type="term" value="P:negative regulation of bacterial-type flagellum-dependent cell motility"/>
    <property type="evidence" value="ECO:0007669"/>
    <property type="project" value="TreeGrafter"/>
</dbReference>
<evidence type="ECO:0000313" key="7">
    <source>
        <dbReference type="Proteomes" id="UP000196485"/>
    </source>
</evidence>
<keyword evidence="4" id="KW-0472">Membrane</keyword>
<name>A0A1Y6KZ90_9GAMM</name>
<gene>
    <name evidence="6" type="primary">yfiN</name>
    <name evidence="6" type="ORF">PAQU9191_01922</name>
</gene>
<dbReference type="GO" id="GO:0005886">
    <property type="term" value="C:plasma membrane"/>
    <property type="evidence" value="ECO:0007669"/>
    <property type="project" value="TreeGrafter"/>
</dbReference>
<dbReference type="GO" id="GO:0052621">
    <property type="term" value="F:diguanylate cyclase activity"/>
    <property type="evidence" value="ECO:0007669"/>
    <property type="project" value="UniProtKB-EC"/>
</dbReference>
<dbReference type="Proteomes" id="UP000196485">
    <property type="component" value="Unassembled WGS sequence"/>
</dbReference>
<feature type="domain" description="GGDEF" evidence="5">
    <location>
        <begin position="581"/>
        <end position="713"/>
    </location>
</feature>
<keyword evidence="3" id="KW-0175">Coiled coil</keyword>
<dbReference type="GO" id="GO:0043709">
    <property type="term" value="P:cell adhesion involved in single-species biofilm formation"/>
    <property type="evidence" value="ECO:0007669"/>
    <property type="project" value="TreeGrafter"/>
</dbReference>
<evidence type="ECO:0000256" key="2">
    <source>
        <dbReference type="ARBA" id="ARBA00034247"/>
    </source>
</evidence>
<dbReference type="PANTHER" id="PTHR45138:SF9">
    <property type="entry name" value="DIGUANYLATE CYCLASE DGCM-RELATED"/>
    <property type="match status" value="1"/>
</dbReference>